<evidence type="ECO:0000256" key="2">
    <source>
        <dbReference type="PROSITE-ProRule" id="PRU00169"/>
    </source>
</evidence>
<evidence type="ECO:0000256" key="1">
    <source>
        <dbReference type="ARBA" id="ARBA00023125"/>
    </source>
</evidence>
<dbReference type="Gene3D" id="1.10.10.10">
    <property type="entry name" value="Winged helix-like DNA-binding domain superfamily/Winged helix DNA-binding domain"/>
    <property type="match status" value="1"/>
</dbReference>
<evidence type="ECO:0000313" key="6">
    <source>
        <dbReference type="EMBL" id="QCN98304.1"/>
    </source>
</evidence>
<gene>
    <name evidence="6" type="ORF">D3093_23830</name>
</gene>
<dbReference type="KEGG" id="aare:D3093_23830"/>
<proteinExistence type="predicted"/>
<dbReference type="InterPro" id="IPR001867">
    <property type="entry name" value="OmpR/PhoB-type_DNA-bd"/>
</dbReference>
<feature type="modified residue" description="4-aspartylphosphate" evidence="2">
    <location>
        <position position="58"/>
    </location>
</feature>
<dbReference type="Pfam" id="PF00072">
    <property type="entry name" value="Response_reg"/>
    <property type="match status" value="1"/>
</dbReference>
<name>A0A4D8PM28_9PROT</name>
<organism evidence="6 7">
    <name type="scientific">Azospirillum argentinense</name>
    <dbReference type="NCBI Taxonomy" id="2970906"/>
    <lineage>
        <taxon>Bacteria</taxon>
        <taxon>Pseudomonadati</taxon>
        <taxon>Pseudomonadota</taxon>
        <taxon>Alphaproteobacteria</taxon>
        <taxon>Rhodospirillales</taxon>
        <taxon>Azospirillaceae</taxon>
        <taxon>Azospirillum</taxon>
    </lineage>
</organism>
<dbReference type="InterPro" id="IPR011006">
    <property type="entry name" value="CheY-like_superfamily"/>
</dbReference>
<dbReference type="CDD" id="cd00383">
    <property type="entry name" value="trans_reg_C"/>
    <property type="match status" value="1"/>
</dbReference>
<dbReference type="GO" id="GO:0000976">
    <property type="term" value="F:transcription cis-regulatory region binding"/>
    <property type="evidence" value="ECO:0007669"/>
    <property type="project" value="TreeGrafter"/>
</dbReference>
<dbReference type="Gene3D" id="3.40.50.2300">
    <property type="match status" value="1"/>
</dbReference>
<dbReference type="PANTHER" id="PTHR48111">
    <property type="entry name" value="REGULATOR OF RPOS"/>
    <property type="match status" value="1"/>
</dbReference>
<dbReference type="SUPFAM" id="SSF52172">
    <property type="entry name" value="CheY-like"/>
    <property type="match status" value="1"/>
</dbReference>
<dbReference type="RefSeq" id="WP_137117373.1">
    <property type="nucleotide sequence ID" value="NZ_CP032323.1"/>
</dbReference>
<sequence>MRSDTLPLRVLVVDDEPPIRRFLRTTLSAQGYDIAEAEDGAGALEAVRRRPPDLLVLDLGLPGIGGLEVIRRLRADGVAAPIVVLSSRADEAGKVEALDLGADDYVTKPFGMDELLARIRAALRHRLQQQGERPLFRSGDLAVDLVRRIVTVRGAEVKLSPREYDLLRLLVAHAGKVLTHRFILKEVWGADTDVQYLRIYIRQLRQKIEAEPERPSHILTETGVGYRLRAPD</sequence>
<keyword evidence="2" id="KW-0597">Phosphoprotein</keyword>
<dbReference type="InterPro" id="IPR001789">
    <property type="entry name" value="Sig_transdc_resp-reg_receiver"/>
</dbReference>
<keyword evidence="6" id="KW-0614">Plasmid</keyword>
<evidence type="ECO:0000313" key="7">
    <source>
        <dbReference type="Proteomes" id="UP000298595"/>
    </source>
</evidence>
<dbReference type="SMART" id="SM00862">
    <property type="entry name" value="Trans_reg_C"/>
    <property type="match status" value="1"/>
</dbReference>
<feature type="domain" description="Response regulatory" evidence="4">
    <location>
        <begin position="9"/>
        <end position="123"/>
    </location>
</feature>
<dbReference type="PROSITE" id="PS50110">
    <property type="entry name" value="RESPONSE_REGULATORY"/>
    <property type="match status" value="1"/>
</dbReference>
<keyword evidence="1 3" id="KW-0238">DNA-binding</keyword>
<dbReference type="Proteomes" id="UP000298595">
    <property type="component" value="Plasmid p2"/>
</dbReference>
<dbReference type="SMART" id="SM00448">
    <property type="entry name" value="REC"/>
    <property type="match status" value="1"/>
</dbReference>
<dbReference type="InterPro" id="IPR039420">
    <property type="entry name" value="WalR-like"/>
</dbReference>
<feature type="domain" description="OmpR/PhoB-type" evidence="5">
    <location>
        <begin position="133"/>
        <end position="230"/>
    </location>
</feature>
<reference evidence="6 7" key="1">
    <citation type="submission" date="2018-09" db="EMBL/GenBank/DDBJ databases">
        <title>Whole genome based analysis of evolution and adaptive divergence in Indian and Brazilian strains of Azospirillum brasilense.</title>
        <authorList>
            <person name="Singh C."/>
            <person name="Tripathi A.K."/>
        </authorList>
    </citation>
    <scope>NUCLEOTIDE SEQUENCE [LARGE SCALE GENOMIC DNA]</scope>
    <source>
        <strain evidence="6 7">MTCC4035</strain>
        <plasmid evidence="6 7">p2</plasmid>
    </source>
</reference>
<dbReference type="EMBL" id="CP032323">
    <property type="protein sequence ID" value="QCN98304.1"/>
    <property type="molecule type" value="Genomic_DNA"/>
</dbReference>
<evidence type="ECO:0000259" key="5">
    <source>
        <dbReference type="PROSITE" id="PS51755"/>
    </source>
</evidence>
<dbReference type="AlphaFoldDB" id="A0A4D8PM28"/>
<dbReference type="GO" id="GO:0006355">
    <property type="term" value="P:regulation of DNA-templated transcription"/>
    <property type="evidence" value="ECO:0007669"/>
    <property type="project" value="InterPro"/>
</dbReference>
<dbReference type="InterPro" id="IPR036388">
    <property type="entry name" value="WH-like_DNA-bd_sf"/>
</dbReference>
<dbReference type="GO" id="GO:0005829">
    <property type="term" value="C:cytosol"/>
    <property type="evidence" value="ECO:0007669"/>
    <property type="project" value="TreeGrafter"/>
</dbReference>
<protein>
    <submittedName>
        <fullName evidence="6">DNA-binding response regulator</fullName>
    </submittedName>
</protein>
<accession>A0A4D8PM28</accession>
<dbReference type="Pfam" id="PF00486">
    <property type="entry name" value="Trans_reg_C"/>
    <property type="match status" value="1"/>
</dbReference>
<dbReference type="PANTHER" id="PTHR48111:SF50">
    <property type="entry name" value="KDP OPERON TRANSCRIPTIONAL REGULATORY PROTEIN KDPE"/>
    <property type="match status" value="1"/>
</dbReference>
<geneLocation type="plasmid" evidence="6 7">
    <name>p2</name>
</geneLocation>
<dbReference type="GO" id="GO:0000156">
    <property type="term" value="F:phosphorelay response regulator activity"/>
    <property type="evidence" value="ECO:0007669"/>
    <property type="project" value="TreeGrafter"/>
</dbReference>
<evidence type="ECO:0000259" key="4">
    <source>
        <dbReference type="PROSITE" id="PS50110"/>
    </source>
</evidence>
<feature type="DNA-binding region" description="OmpR/PhoB-type" evidence="3">
    <location>
        <begin position="133"/>
        <end position="230"/>
    </location>
</feature>
<dbReference type="PROSITE" id="PS51755">
    <property type="entry name" value="OMPR_PHOB"/>
    <property type="match status" value="1"/>
</dbReference>
<evidence type="ECO:0000256" key="3">
    <source>
        <dbReference type="PROSITE-ProRule" id="PRU01091"/>
    </source>
</evidence>
<dbReference type="GO" id="GO:0032993">
    <property type="term" value="C:protein-DNA complex"/>
    <property type="evidence" value="ECO:0007669"/>
    <property type="project" value="TreeGrafter"/>
</dbReference>